<dbReference type="InterPro" id="IPR035994">
    <property type="entry name" value="Nucleoside_phosphorylase_sf"/>
</dbReference>
<name>A0A538TQ51_UNCEI</name>
<proteinExistence type="predicted"/>
<dbReference type="CDD" id="cd09007">
    <property type="entry name" value="NP-I_spr0068"/>
    <property type="match status" value="1"/>
</dbReference>
<dbReference type="SUPFAM" id="SSF53167">
    <property type="entry name" value="Purine and uridine phosphorylases"/>
    <property type="match status" value="1"/>
</dbReference>
<dbReference type="Proteomes" id="UP000319829">
    <property type="component" value="Unassembled WGS sequence"/>
</dbReference>
<organism evidence="6 7">
    <name type="scientific">Eiseniibacteriota bacterium</name>
    <dbReference type="NCBI Taxonomy" id="2212470"/>
    <lineage>
        <taxon>Bacteria</taxon>
        <taxon>Candidatus Eiseniibacteriota</taxon>
    </lineage>
</organism>
<dbReference type="EMBL" id="VBOU01000082">
    <property type="protein sequence ID" value="TMQ53705.1"/>
    <property type="molecule type" value="Genomic_DNA"/>
</dbReference>
<comment type="catalytic activity">
    <reaction evidence="3">
        <text>uridine + phosphate = alpha-D-ribose 1-phosphate + uracil</text>
        <dbReference type="Rhea" id="RHEA:24388"/>
        <dbReference type="ChEBI" id="CHEBI:16704"/>
        <dbReference type="ChEBI" id="CHEBI:17568"/>
        <dbReference type="ChEBI" id="CHEBI:43474"/>
        <dbReference type="ChEBI" id="CHEBI:57720"/>
        <dbReference type="EC" id="2.4.2.3"/>
    </reaction>
</comment>
<dbReference type="PANTHER" id="PTHR43691:SF11">
    <property type="entry name" value="FI09636P-RELATED"/>
    <property type="match status" value="1"/>
</dbReference>
<dbReference type="GO" id="GO:0009116">
    <property type="term" value="P:nucleoside metabolic process"/>
    <property type="evidence" value="ECO:0007669"/>
    <property type="project" value="InterPro"/>
</dbReference>
<dbReference type="GO" id="GO:0004850">
    <property type="term" value="F:uridine phosphorylase activity"/>
    <property type="evidence" value="ECO:0007669"/>
    <property type="project" value="UniProtKB-EC"/>
</dbReference>
<dbReference type="InterPro" id="IPR000845">
    <property type="entry name" value="Nucleoside_phosphorylase_d"/>
</dbReference>
<reference evidence="7 8" key="1">
    <citation type="journal article" date="2019" name="Nat. Microbiol.">
        <title>Mediterranean grassland soil C-N compound turnover is dependent on rainfall and depth, and is mediated by genomically divergent microorganisms.</title>
        <authorList>
            <person name="Diamond S."/>
            <person name="Andeer P.F."/>
            <person name="Li Z."/>
            <person name="Crits-Christoph A."/>
            <person name="Burstein D."/>
            <person name="Anantharaman K."/>
            <person name="Lane K.R."/>
            <person name="Thomas B.C."/>
            <person name="Pan C."/>
            <person name="Northen T.R."/>
            <person name="Banfield J.F."/>
        </authorList>
    </citation>
    <scope>NUCLEOTIDE SEQUENCE [LARGE SCALE GENOMIC DNA]</scope>
    <source>
        <strain evidence="5">WS_4</strain>
        <strain evidence="6">WS_7</strain>
    </source>
</reference>
<dbReference type="Gene3D" id="3.40.50.1580">
    <property type="entry name" value="Nucleoside phosphorylase domain"/>
    <property type="match status" value="1"/>
</dbReference>
<accession>A0A538TQ51</accession>
<dbReference type="Pfam" id="PF01048">
    <property type="entry name" value="PNP_UDP_1"/>
    <property type="match status" value="1"/>
</dbReference>
<dbReference type="Proteomes" id="UP000317366">
    <property type="component" value="Unassembled WGS sequence"/>
</dbReference>
<evidence type="ECO:0000256" key="3">
    <source>
        <dbReference type="ARBA" id="ARBA00048447"/>
    </source>
</evidence>
<protein>
    <recommendedName>
        <fullName evidence="2">Uridine phosphorylase</fullName>
        <ecNumber evidence="1">2.4.2.3</ecNumber>
    </recommendedName>
</protein>
<evidence type="ECO:0000313" key="5">
    <source>
        <dbReference type="EMBL" id="TMQ53705.1"/>
    </source>
</evidence>
<evidence type="ECO:0000313" key="7">
    <source>
        <dbReference type="Proteomes" id="UP000317366"/>
    </source>
</evidence>
<feature type="domain" description="Nucleoside phosphorylase" evidence="4">
    <location>
        <begin position="71"/>
        <end position="240"/>
    </location>
</feature>
<dbReference type="EMBL" id="VBOX01000015">
    <property type="protein sequence ID" value="TMQ65761.1"/>
    <property type="molecule type" value="Genomic_DNA"/>
</dbReference>
<evidence type="ECO:0000259" key="4">
    <source>
        <dbReference type="Pfam" id="PF01048"/>
    </source>
</evidence>
<evidence type="ECO:0000256" key="2">
    <source>
        <dbReference type="ARBA" id="ARBA00021980"/>
    </source>
</evidence>
<evidence type="ECO:0000256" key="1">
    <source>
        <dbReference type="ARBA" id="ARBA00011888"/>
    </source>
</evidence>
<dbReference type="AlphaFoldDB" id="A0A538TQ51"/>
<dbReference type="PANTHER" id="PTHR43691">
    <property type="entry name" value="URIDINE PHOSPHORYLASE"/>
    <property type="match status" value="1"/>
</dbReference>
<dbReference type="EC" id="2.4.2.3" evidence="1"/>
<evidence type="ECO:0000313" key="6">
    <source>
        <dbReference type="EMBL" id="TMQ65761.1"/>
    </source>
</evidence>
<evidence type="ECO:0000313" key="8">
    <source>
        <dbReference type="Proteomes" id="UP000319829"/>
    </source>
</evidence>
<sequence>MAFPNFRNKHAHEALVTPKAYLAYARSRGTVPKGRRPEGLIIAYDRNLMRYVLRHHKTQRVSGFFGEMFLLRETGHGVAIIGNFGIGAPGAVIHLEEFIEWGVPRFISIGTAGGLQKGLQIGDLVLCERAIRDEGCSHHYLRPSKYAFPSPVLTDRVRASLQSRRLKFASGTSWTIDTPDRETMAEARGYRGEGVLTVEMEAAALFAVGKYRKAQVAALFSVSDSLAELHWKPKFHLRRNQAGLEKVYSVAVEALRPADHGGQ</sequence>
<dbReference type="GO" id="GO:0005829">
    <property type="term" value="C:cytosol"/>
    <property type="evidence" value="ECO:0007669"/>
    <property type="project" value="TreeGrafter"/>
</dbReference>
<gene>
    <name evidence="5" type="ORF">E6K74_08715</name>
    <name evidence="6" type="ORF">E6K77_02075</name>
</gene>
<comment type="caution">
    <text evidence="6">The sequence shown here is derived from an EMBL/GenBank/DDBJ whole genome shotgun (WGS) entry which is preliminary data.</text>
</comment>